<accession>A0AAX4K2L2</accession>
<comment type="subcellular location">
    <subcellularLocation>
        <location evidence="1">Cytoplasm</location>
        <location evidence="1">Cytoskeleton</location>
        <location evidence="1">Microtubule organizing center</location>
    </subcellularLocation>
</comment>
<dbReference type="GO" id="GO:0005737">
    <property type="term" value="C:cytoplasm"/>
    <property type="evidence" value="ECO:0007669"/>
    <property type="project" value="UniProtKB-ARBA"/>
</dbReference>
<feature type="compositionally biased region" description="Polar residues" evidence="7">
    <location>
        <begin position="167"/>
        <end position="180"/>
    </location>
</feature>
<sequence>MAYQFDTPDRVLKRMQLHEEMELPSLPSFQHDDIDYDSMGAEPSNDQHEQLHQYSAEVEDSQTDMATPHPLRKATGPPASSTITGGTRSTTDSFSTASGSPFPPIEHSPKEGTPSPYAPTTALTSTPQSHQARSISHSLRTSTLDYTTTATSRTSRHERTRSGTGSLGNSTHASRNQRWQTPGEMSGSFSGDEIVEGLRLGAEQSIPLNDESDRHYHDSHSQSLPELPSLSAPPEETPITRRLSSGHVLLERRKKRGTSTNLHQLEPLDEISSNPTTPSTPNMAASTDSAVTALPNQPQDRIPSLSRSEVSGTDVSEAASTPEGPVRNVSMVTPRPDAHQEYEITGEYQYDIESADGDHSENPTWEYNQEYEYTGQEDEGTPAGPPQYLSPHKTINTYSAAKSAINSSMAHFSTPGVVRGQPFRENSFDSSAPTTVLQDVTSSIQNTPSGPVTPSPAGYMSKTNDVATPRAPLDDAERRKSHILAVLGSSSGPPSRTLRPQIRGTPHPLRRVSTAPDTESIAEEGSSLEKSQRSLRRAITPGMNSRLTMDQSADQSFVSVASSADLTSDKRASHMHSRISRGNTSFPTILLPTNPSIPGGGSLKGLSDQRADGIKIQKHLNAMNKQLLETNAELAREAEAWRDESDRLRGILEEHGIDVEDVDVLGGLNAASTSANMSQQLPDWPSNSPNGRNSTKGDHSELISQLSALKGHNGNLILNKASTSAQDLLEGLSPEEYAAVMQEMAEKLESLEEALNEKDQLIDDLKGQLEIAKRSGSPEQNELLDQIDRLSAQLEEAEHARLSLHAEFSAKTEQHAARFGEICSGFEDQVKGLERDLTVAKAETEHLKSDKTRLEILVSTHDSNGKEQELRDQLNDLEAELQEISAESQKRLTEVENLKAHSANMLEEKEGLMRRVEVAENEIAQLQARIAELEEMEVKGGSEDIEAMKDELRTACEARTAAEDQLARLRSEMEAVEQTVADQENDLNQQRDQIDEFNRVIETLEADLAMAQDSSRVNEQAEEELRHVQQELQQVNDVLEERESEVEMLKGKLEVANIATQALRTSQRRSTSPASTTTPTSKTPGIYDTTSNQDSFVAAMEERLDEAYREIGRLKHELNATPHRKSAVEVRDARIQALEREKAALTDRLASGKNVSMYASPAPSGVQDAGSPFKRPTPLLHRTIASLRTPKTPGPMKDLSWLQTTIGDANEPVLQAQLEYLQNELQDANNQLDHNFSRLESAGLGAVALAEKLAAAEERIGELEDEIRTLVQRNKASLALVSAQREERERDNEGRMQKALEAVHNQMEELKSDIANERARIQRDNGRLQNHVSEMKLKSQAEIESFQSEMARMAETAENDLKATQDDLGRVIKERDELRKEIQSYKTQIAHLERDVAKEQRAYESLSRRNAQSTESAAFQAELAQKNQTINSLQNNLRQAETELDRLQETLSQRTRSMDESQSRLAKYQKERETVFRELEEFEKDLQKQRAESKQFGVQLHALKNEQNNTAEKHQVELKALERELKEAKEIEKYTSRQLDDVQKKSDQLESWKSNHECENGLSQAMIDQKQHFKTQSRNLATQIKYLKAKFTRESTFRNSLSLQKRYLLLLIGGMSLDQQSTLKMISQMAYPDGQEPELSIAGKPKKSFKSVGIAVLGLIRAKNLANDWKLKKELKSSITQTTSSGERRRVSART</sequence>
<feature type="compositionally biased region" description="Basic and acidic residues" evidence="7">
    <location>
        <begin position="211"/>
        <end position="220"/>
    </location>
</feature>
<feature type="coiled-coil region" evidence="6">
    <location>
        <begin position="737"/>
        <end position="1059"/>
    </location>
</feature>
<feature type="region of interest" description="Disordered" evidence="7">
    <location>
        <begin position="21"/>
        <end position="393"/>
    </location>
</feature>
<evidence type="ECO:0000313" key="9">
    <source>
        <dbReference type="EMBL" id="WWC91338.1"/>
    </source>
</evidence>
<feature type="compositionally biased region" description="Polar residues" evidence="7">
    <location>
        <begin position="580"/>
        <end position="589"/>
    </location>
</feature>
<dbReference type="PANTHER" id="PTHR23159">
    <property type="entry name" value="CENTROSOMAL PROTEIN 2"/>
    <property type="match status" value="1"/>
</dbReference>
<feature type="coiled-coil region" evidence="6">
    <location>
        <begin position="617"/>
        <end position="644"/>
    </location>
</feature>
<feature type="compositionally biased region" description="Low complexity" evidence="7">
    <location>
        <begin position="221"/>
        <end position="234"/>
    </location>
</feature>
<evidence type="ECO:0000256" key="5">
    <source>
        <dbReference type="ARBA" id="ARBA00023212"/>
    </source>
</evidence>
<feature type="coiled-coil region" evidence="6">
    <location>
        <begin position="1211"/>
        <end position="1273"/>
    </location>
</feature>
<evidence type="ECO:0000259" key="8">
    <source>
        <dbReference type="Pfam" id="PF10495"/>
    </source>
</evidence>
<dbReference type="RefSeq" id="XP_066078100.1">
    <property type="nucleotide sequence ID" value="XM_066222003.1"/>
</dbReference>
<feature type="region of interest" description="Disordered" evidence="7">
    <location>
        <begin position="675"/>
        <end position="700"/>
    </location>
</feature>
<gene>
    <name evidence="9" type="ORF">L201_006281</name>
</gene>
<dbReference type="Pfam" id="PF10495">
    <property type="entry name" value="PACT_coil_coil"/>
    <property type="match status" value="1"/>
</dbReference>
<feature type="coiled-coil region" evidence="6">
    <location>
        <begin position="1097"/>
        <end position="1155"/>
    </location>
</feature>
<proteinExistence type="predicted"/>
<keyword evidence="2" id="KW-0963">Cytoplasm</keyword>
<feature type="compositionally biased region" description="Polar residues" evidence="7">
    <location>
        <begin position="428"/>
        <end position="452"/>
    </location>
</feature>
<feature type="coiled-coil region" evidence="6">
    <location>
        <begin position="1300"/>
        <end position="1327"/>
    </location>
</feature>
<feature type="compositionally biased region" description="Polar residues" evidence="7">
    <location>
        <begin position="675"/>
        <end position="694"/>
    </location>
</feature>
<feature type="region of interest" description="Disordered" evidence="7">
    <location>
        <begin position="412"/>
        <end position="469"/>
    </location>
</feature>
<feature type="region of interest" description="Disordered" evidence="7">
    <location>
        <begin position="485"/>
        <end position="534"/>
    </location>
</feature>
<dbReference type="EMBL" id="CP144105">
    <property type="protein sequence ID" value="WWC91338.1"/>
    <property type="molecule type" value="Genomic_DNA"/>
</dbReference>
<feature type="compositionally biased region" description="Polar residues" evidence="7">
    <location>
        <begin position="121"/>
        <end position="137"/>
    </location>
</feature>
<feature type="compositionally biased region" description="Low complexity" evidence="7">
    <location>
        <begin position="80"/>
        <end position="93"/>
    </location>
</feature>
<evidence type="ECO:0000256" key="2">
    <source>
        <dbReference type="ARBA" id="ARBA00022490"/>
    </source>
</evidence>
<name>A0AAX4K2L2_9TREE</name>
<dbReference type="InterPro" id="IPR019528">
    <property type="entry name" value="PACT_domain"/>
</dbReference>
<feature type="region of interest" description="Disordered" evidence="7">
    <location>
        <begin position="1062"/>
        <end position="1090"/>
    </location>
</feature>
<feature type="compositionally biased region" description="Polar residues" evidence="7">
    <location>
        <begin position="271"/>
        <end position="314"/>
    </location>
</feature>
<dbReference type="GeneID" id="91096950"/>
<keyword evidence="5" id="KW-0206">Cytoskeleton</keyword>
<feature type="domain" description="Pericentrin/AKAP-450 centrosomal targeting" evidence="8">
    <location>
        <begin position="1590"/>
        <end position="1669"/>
    </location>
</feature>
<evidence type="ECO:0000256" key="7">
    <source>
        <dbReference type="SAM" id="MobiDB-lite"/>
    </source>
</evidence>
<protein>
    <recommendedName>
        <fullName evidence="8">Pericentrin/AKAP-450 centrosomal targeting domain-containing protein</fullName>
    </recommendedName>
</protein>
<keyword evidence="4 6" id="KW-0175">Coiled coil</keyword>
<evidence type="ECO:0000256" key="4">
    <source>
        <dbReference type="ARBA" id="ARBA00023054"/>
    </source>
</evidence>
<dbReference type="PANTHER" id="PTHR23159:SF31">
    <property type="entry name" value="CENTROSOME-ASSOCIATED PROTEIN CEP250 ISOFORM X1"/>
    <property type="match status" value="1"/>
</dbReference>
<keyword evidence="10" id="KW-1185">Reference proteome</keyword>
<feature type="coiled-coil region" evidence="6">
    <location>
        <begin position="1354"/>
        <end position="1538"/>
    </location>
</feature>
<evidence type="ECO:0000313" key="10">
    <source>
        <dbReference type="Proteomes" id="UP001355207"/>
    </source>
</evidence>
<dbReference type="Gene3D" id="1.10.287.1490">
    <property type="match status" value="2"/>
</dbReference>
<dbReference type="Proteomes" id="UP001355207">
    <property type="component" value="Chromosome 8"/>
</dbReference>
<reference evidence="9 10" key="1">
    <citation type="submission" date="2024-01" db="EMBL/GenBank/DDBJ databases">
        <title>Comparative genomics of Cryptococcus and Kwoniella reveals pathogenesis evolution and contrasting modes of karyotype evolution via chromosome fusion or intercentromeric recombination.</title>
        <authorList>
            <person name="Coelho M.A."/>
            <person name="David-Palma M."/>
            <person name="Shea T."/>
            <person name="Bowers K."/>
            <person name="McGinley-Smith S."/>
            <person name="Mohammad A.W."/>
            <person name="Gnirke A."/>
            <person name="Yurkov A.M."/>
            <person name="Nowrousian M."/>
            <person name="Sun S."/>
            <person name="Cuomo C.A."/>
            <person name="Heitman J."/>
        </authorList>
    </citation>
    <scope>NUCLEOTIDE SEQUENCE [LARGE SCALE GENOMIC DNA]</scope>
    <source>
        <strain evidence="9 10">CBS 6074</strain>
    </source>
</reference>
<feature type="region of interest" description="Disordered" evidence="7">
    <location>
        <begin position="563"/>
        <end position="589"/>
    </location>
</feature>
<keyword evidence="3" id="KW-0597">Phosphoprotein</keyword>
<feature type="compositionally biased region" description="Low complexity" evidence="7">
    <location>
        <begin position="1064"/>
        <end position="1084"/>
    </location>
</feature>
<evidence type="ECO:0000256" key="3">
    <source>
        <dbReference type="ARBA" id="ARBA00022553"/>
    </source>
</evidence>
<feature type="compositionally biased region" description="Low complexity" evidence="7">
    <location>
        <begin position="138"/>
        <end position="153"/>
    </location>
</feature>
<dbReference type="GO" id="GO:0005815">
    <property type="term" value="C:microtubule organizing center"/>
    <property type="evidence" value="ECO:0007669"/>
    <property type="project" value="UniProtKB-SubCell"/>
</dbReference>
<organism evidence="9 10">
    <name type="scientific">Kwoniella dendrophila CBS 6074</name>
    <dbReference type="NCBI Taxonomy" id="1295534"/>
    <lineage>
        <taxon>Eukaryota</taxon>
        <taxon>Fungi</taxon>
        <taxon>Dikarya</taxon>
        <taxon>Basidiomycota</taxon>
        <taxon>Agaricomycotina</taxon>
        <taxon>Tremellomycetes</taxon>
        <taxon>Tremellales</taxon>
        <taxon>Cryptococcaceae</taxon>
        <taxon>Kwoniella</taxon>
    </lineage>
</organism>
<evidence type="ECO:0000256" key="1">
    <source>
        <dbReference type="ARBA" id="ARBA00004267"/>
    </source>
</evidence>
<evidence type="ECO:0000256" key="6">
    <source>
        <dbReference type="SAM" id="Coils"/>
    </source>
</evidence>